<keyword evidence="1" id="KW-0812">Transmembrane</keyword>
<dbReference type="Proteomes" id="UP001107558">
    <property type="component" value="Chromosome 1"/>
</dbReference>
<dbReference type="AlphaFoldDB" id="A0A9J6CPQ4"/>
<dbReference type="GO" id="GO:0016491">
    <property type="term" value="F:oxidoreductase activity"/>
    <property type="evidence" value="ECO:0007669"/>
    <property type="project" value="InterPro"/>
</dbReference>
<organism evidence="3 4">
    <name type="scientific">Polypedilum vanderplanki</name>
    <name type="common">Sleeping chironomid midge</name>
    <dbReference type="NCBI Taxonomy" id="319348"/>
    <lineage>
        <taxon>Eukaryota</taxon>
        <taxon>Metazoa</taxon>
        <taxon>Ecdysozoa</taxon>
        <taxon>Arthropoda</taxon>
        <taxon>Hexapoda</taxon>
        <taxon>Insecta</taxon>
        <taxon>Pterygota</taxon>
        <taxon>Neoptera</taxon>
        <taxon>Endopterygota</taxon>
        <taxon>Diptera</taxon>
        <taxon>Nematocera</taxon>
        <taxon>Chironomoidea</taxon>
        <taxon>Chironomidae</taxon>
        <taxon>Chironominae</taxon>
        <taxon>Polypedilum</taxon>
        <taxon>Polypedilum</taxon>
    </lineage>
</organism>
<sequence length="343" mass="40688">MSTERAKKFAESLRNAGNIPVDDGEMKLPEYADEERIRRAQISFKNHFFAIFYSMYLGLITILAIPSILKVLIHTQKSSSDVTAYKRYMQTIYHTLAWFRHDLKPGTRAWQSLQAVRNMHFHASQSANAAAKGIISQKDIAITQFGFMGYSILLKDKTGCFFSEQDIEDYCHYFRVLGHLIGLKDEYNLCCETMEETYERLEVIRNDFLKPALEQPPKEFAEMTRFVANGMWCFNPRDAYNVIIFTIKRFCGLENFYYTEEEIPKSYDRSKLEVYKLGYYDRFFNWLTCFIHEYLLQFFIFRAFFNAQTQFHEFLITYFPFLAIYSFGWKKAYDIKILTKKNI</sequence>
<feature type="transmembrane region" description="Helical" evidence="1">
    <location>
        <begin position="311"/>
        <end position="329"/>
    </location>
</feature>
<evidence type="ECO:0000313" key="4">
    <source>
        <dbReference type="Proteomes" id="UP001107558"/>
    </source>
</evidence>
<dbReference type="InterPro" id="IPR018713">
    <property type="entry name" value="MPAB/Lcp_cat_dom"/>
</dbReference>
<evidence type="ECO:0000256" key="1">
    <source>
        <dbReference type="SAM" id="Phobius"/>
    </source>
</evidence>
<dbReference type="OrthoDB" id="6361347at2759"/>
<dbReference type="PANTHER" id="PTHR37159">
    <property type="entry name" value="GH11867P"/>
    <property type="match status" value="1"/>
</dbReference>
<dbReference type="EMBL" id="JADBJN010000001">
    <property type="protein sequence ID" value="KAG5683876.1"/>
    <property type="molecule type" value="Genomic_DNA"/>
</dbReference>
<keyword evidence="1" id="KW-0472">Membrane</keyword>
<accession>A0A9J6CPQ4</accession>
<feature type="domain" description="ER-bound oxygenase mpaB/mpaB'/Rubber oxygenase catalytic" evidence="2">
    <location>
        <begin position="60"/>
        <end position="202"/>
    </location>
</feature>
<comment type="caution">
    <text evidence="3">The sequence shown here is derived from an EMBL/GenBank/DDBJ whole genome shotgun (WGS) entry which is preliminary data.</text>
</comment>
<evidence type="ECO:0000313" key="3">
    <source>
        <dbReference type="EMBL" id="KAG5683876.1"/>
    </source>
</evidence>
<proteinExistence type="predicted"/>
<reference evidence="3" key="1">
    <citation type="submission" date="2021-03" db="EMBL/GenBank/DDBJ databases">
        <title>Chromosome level genome of the anhydrobiotic midge Polypedilum vanderplanki.</title>
        <authorList>
            <person name="Yoshida Y."/>
            <person name="Kikawada T."/>
            <person name="Gusev O."/>
        </authorList>
    </citation>
    <scope>NUCLEOTIDE SEQUENCE</scope>
    <source>
        <strain evidence="3">NIAS01</strain>
        <tissue evidence="3">Whole body or cell culture</tissue>
    </source>
</reference>
<protein>
    <recommendedName>
        <fullName evidence="2">ER-bound oxygenase mpaB/mpaB'/Rubber oxygenase catalytic domain-containing protein</fullName>
    </recommendedName>
</protein>
<dbReference type="Pfam" id="PF09995">
    <property type="entry name" value="MPAB_Lcp_cat"/>
    <property type="match status" value="1"/>
</dbReference>
<dbReference type="PANTHER" id="PTHR37159:SF1">
    <property type="entry name" value="GH11867P"/>
    <property type="match status" value="1"/>
</dbReference>
<gene>
    <name evidence="3" type="ORF">PVAND_013137</name>
</gene>
<evidence type="ECO:0000259" key="2">
    <source>
        <dbReference type="Pfam" id="PF09995"/>
    </source>
</evidence>
<keyword evidence="1" id="KW-1133">Transmembrane helix</keyword>
<name>A0A9J6CPQ4_POLVA</name>
<keyword evidence="4" id="KW-1185">Reference proteome</keyword>
<feature type="transmembrane region" description="Helical" evidence="1">
    <location>
        <begin position="48"/>
        <end position="69"/>
    </location>
</feature>